<keyword evidence="3 9" id="KW-1133">Transmembrane helix</keyword>
<dbReference type="GeneID" id="20252111"/>
<evidence type="ECO:0000313" key="12">
    <source>
        <dbReference type="Proteomes" id="UP000030746"/>
    </source>
</evidence>
<organism evidence="11 12">
    <name type="scientific">Lottia gigantea</name>
    <name type="common">Giant owl limpet</name>
    <dbReference type="NCBI Taxonomy" id="225164"/>
    <lineage>
        <taxon>Eukaryota</taxon>
        <taxon>Metazoa</taxon>
        <taxon>Spiralia</taxon>
        <taxon>Lophotrochozoa</taxon>
        <taxon>Mollusca</taxon>
        <taxon>Gastropoda</taxon>
        <taxon>Patellogastropoda</taxon>
        <taxon>Lottioidea</taxon>
        <taxon>Lottiidae</taxon>
        <taxon>Lottia</taxon>
    </lineage>
</organism>
<feature type="non-terminal residue" evidence="11">
    <location>
        <position position="278"/>
    </location>
</feature>
<protein>
    <recommendedName>
        <fullName evidence="10">G-protein coupled receptors family 1 profile domain-containing protein</fullName>
    </recommendedName>
</protein>
<gene>
    <name evidence="11" type="ORF">LOTGIDRAFT_73938</name>
</gene>
<dbReference type="KEGG" id="lgi:LOTGIDRAFT_73938"/>
<dbReference type="GO" id="GO:0016020">
    <property type="term" value="C:membrane"/>
    <property type="evidence" value="ECO:0007669"/>
    <property type="project" value="UniProtKB-SubCell"/>
</dbReference>
<dbReference type="PROSITE" id="PS50262">
    <property type="entry name" value="G_PROTEIN_RECEP_F1_2"/>
    <property type="match status" value="1"/>
</dbReference>
<evidence type="ECO:0000259" key="10">
    <source>
        <dbReference type="PROSITE" id="PS50262"/>
    </source>
</evidence>
<keyword evidence="5 9" id="KW-0472">Membrane</keyword>
<evidence type="ECO:0000256" key="4">
    <source>
        <dbReference type="ARBA" id="ARBA00023040"/>
    </source>
</evidence>
<feature type="domain" description="G-protein coupled receptors family 1 profile" evidence="10">
    <location>
        <begin position="13"/>
        <end position="255"/>
    </location>
</feature>
<dbReference type="OMA" id="CNCARFR"/>
<comment type="similarity">
    <text evidence="8">Belongs to the G-protein coupled receptor 1 family.</text>
</comment>
<dbReference type="STRING" id="225164.V3ZML4"/>
<evidence type="ECO:0000256" key="9">
    <source>
        <dbReference type="SAM" id="Phobius"/>
    </source>
</evidence>
<feature type="transmembrane region" description="Helical" evidence="9">
    <location>
        <begin position="6"/>
        <end position="22"/>
    </location>
</feature>
<evidence type="ECO:0000256" key="7">
    <source>
        <dbReference type="ARBA" id="ARBA00023224"/>
    </source>
</evidence>
<keyword evidence="12" id="KW-1185">Reference proteome</keyword>
<evidence type="ECO:0000256" key="8">
    <source>
        <dbReference type="RuleBase" id="RU000688"/>
    </source>
</evidence>
<dbReference type="Gene3D" id="1.20.1070.10">
    <property type="entry name" value="Rhodopsin 7-helix transmembrane proteins"/>
    <property type="match status" value="1"/>
</dbReference>
<dbReference type="CTD" id="20252111"/>
<feature type="transmembrane region" description="Helical" evidence="9">
    <location>
        <begin position="34"/>
        <end position="58"/>
    </location>
</feature>
<dbReference type="EMBL" id="KB203629">
    <property type="protein sequence ID" value="ESO83690.1"/>
    <property type="molecule type" value="Genomic_DNA"/>
</dbReference>
<dbReference type="RefSeq" id="XP_009065623.1">
    <property type="nucleotide sequence ID" value="XM_009067375.1"/>
</dbReference>
<evidence type="ECO:0000256" key="6">
    <source>
        <dbReference type="ARBA" id="ARBA00023170"/>
    </source>
</evidence>
<keyword evidence="4 8" id="KW-0297">G-protein coupled receptor</keyword>
<accession>V3ZML4</accession>
<evidence type="ECO:0000256" key="3">
    <source>
        <dbReference type="ARBA" id="ARBA00022989"/>
    </source>
</evidence>
<sequence length="278" mass="31613">GILSIICILSFFGNISLWIVIIKTKDLHKESNYLTLCLSFADILVSMGMPITCLTIVYGEWIFDDVICQVLGFVNMVTFIGSVTSLGVISMNRYIKICKPYKYSVVYTKRNIFLMIAGVWILSSALATPPLFGWGVYAYLPNQSFCFCDWATSVSYTFFMVGTCFGGPCTVMTVCYVLILRKLRASSRKSVQFRAKEIRITALFLIVIFAFVISWFPFCIAMFMSVFCKEYLSRHFDMFTLLLGYANSCYNPFIYGVLNLRVKQGYKTVFGKCIPKSI</sequence>
<dbReference type="InterPro" id="IPR050125">
    <property type="entry name" value="GPCR_opsins"/>
</dbReference>
<keyword evidence="7 8" id="KW-0807">Transducer</keyword>
<dbReference type="PANTHER" id="PTHR24240">
    <property type="entry name" value="OPSIN"/>
    <property type="match status" value="1"/>
</dbReference>
<dbReference type="PRINTS" id="PR00237">
    <property type="entry name" value="GPCRRHODOPSN"/>
</dbReference>
<reference evidence="11 12" key="1">
    <citation type="journal article" date="2013" name="Nature">
        <title>Insights into bilaterian evolution from three spiralian genomes.</title>
        <authorList>
            <person name="Simakov O."/>
            <person name="Marletaz F."/>
            <person name="Cho S.J."/>
            <person name="Edsinger-Gonzales E."/>
            <person name="Havlak P."/>
            <person name="Hellsten U."/>
            <person name="Kuo D.H."/>
            <person name="Larsson T."/>
            <person name="Lv J."/>
            <person name="Arendt D."/>
            <person name="Savage R."/>
            <person name="Osoegawa K."/>
            <person name="de Jong P."/>
            <person name="Grimwood J."/>
            <person name="Chapman J.A."/>
            <person name="Shapiro H."/>
            <person name="Aerts A."/>
            <person name="Otillar R.P."/>
            <person name="Terry A.Y."/>
            <person name="Boore J.L."/>
            <person name="Grigoriev I.V."/>
            <person name="Lindberg D.R."/>
            <person name="Seaver E.C."/>
            <person name="Weisblat D.A."/>
            <person name="Putnam N.H."/>
            <person name="Rokhsar D.S."/>
        </authorList>
    </citation>
    <scope>NUCLEOTIDE SEQUENCE [LARGE SCALE GENOMIC DNA]</scope>
</reference>
<dbReference type="Pfam" id="PF00001">
    <property type="entry name" value="7tm_1"/>
    <property type="match status" value="1"/>
</dbReference>
<keyword evidence="2 8" id="KW-0812">Transmembrane</keyword>
<dbReference type="GO" id="GO:0004930">
    <property type="term" value="F:G protein-coupled receptor activity"/>
    <property type="evidence" value="ECO:0007669"/>
    <property type="project" value="UniProtKB-KW"/>
</dbReference>
<evidence type="ECO:0000313" key="11">
    <source>
        <dbReference type="EMBL" id="ESO83690.1"/>
    </source>
</evidence>
<keyword evidence="6 8" id="KW-0675">Receptor</keyword>
<feature type="transmembrane region" description="Helical" evidence="9">
    <location>
        <begin position="239"/>
        <end position="258"/>
    </location>
</feature>
<dbReference type="PROSITE" id="PS00237">
    <property type="entry name" value="G_PROTEIN_RECEP_F1_1"/>
    <property type="match status" value="1"/>
</dbReference>
<dbReference type="SUPFAM" id="SSF81321">
    <property type="entry name" value="Family A G protein-coupled receptor-like"/>
    <property type="match status" value="1"/>
</dbReference>
<feature type="transmembrane region" description="Helical" evidence="9">
    <location>
        <begin position="200"/>
        <end position="227"/>
    </location>
</feature>
<evidence type="ECO:0000256" key="1">
    <source>
        <dbReference type="ARBA" id="ARBA00004141"/>
    </source>
</evidence>
<proteinExistence type="inferred from homology"/>
<evidence type="ECO:0000256" key="2">
    <source>
        <dbReference type="ARBA" id="ARBA00022692"/>
    </source>
</evidence>
<dbReference type="AlphaFoldDB" id="V3ZML4"/>
<feature type="non-terminal residue" evidence="11">
    <location>
        <position position="1"/>
    </location>
</feature>
<dbReference type="Proteomes" id="UP000030746">
    <property type="component" value="Unassembled WGS sequence"/>
</dbReference>
<dbReference type="HOGENOM" id="CLU_009579_3_3_1"/>
<feature type="transmembrane region" description="Helical" evidence="9">
    <location>
        <begin position="112"/>
        <end position="136"/>
    </location>
</feature>
<dbReference type="InterPro" id="IPR000276">
    <property type="entry name" value="GPCR_Rhodpsn"/>
</dbReference>
<dbReference type="CDD" id="cd00637">
    <property type="entry name" value="7tm_classA_rhodopsin-like"/>
    <property type="match status" value="1"/>
</dbReference>
<name>V3ZML4_LOTGI</name>
<dbReference type="OrthoDB" id="6376512at2759"/>
<feature type="transmembrane region" description="Helical" evidence="9">
    <location>
        <begin position="156"/>
        <end position="179"/>
    </location>
</feature>
<dbReference type="InterPro" id="IPR017452">
    <property type="entry name" value="GPCR_Rhodpsn_7TM"/>
</dbReference>
<feature type="transmembrane region" description="Helical" evidence="9">
    <location>
        <begin position="70"/>
        <end position="91"/>
    </location>
</feature>
<comment type="subcellular location">
    <subcellularLocation>
        <location evidence="1">Membrane</location>
        <topology evidence="1">Multi-pass membrane protein</topology>
    </subcellularLocation>
</comment>
<evidence type="ECO:0000256" key="5">
    <source>
        <dbReference type="ARBA" id="ARBA00023136"/>
    </source>
</evidence>